<evidence type="ECO:0000256" key="7">
    <source>
        <dbReference type="SAM" id="Phobius"/>
    </source>
</evidence>
<dbReference type="InterPro" id="IPR036259">
    <property type="entry name" value="MFS_trans_sf"/>
</dbReference>
<evidence type="ECO:0000256" key="4">
    <source>
        <dbReference type="ARBA" id="ARBA00022692"/>
    </source>
</evidence>
<dbReference type="InterPro" id="IPR020846">
    <property type="entry name" value="MFS_dom"/>
</dbReference>
<dbReference type="Gene3D" id="1.20.1250.20">
    <property type="entry name" value="MFS general substrate transporter like domains"/>
    <property type="match status" value="1"/>
</dbReference>
<dbReference type="EMBL" id="QYZP01000001">
    <property type="protein sequence ID" value="RJN33189.1"/>
    <property type="molecule type" value="Genomic_DNA"/>
</dbReference>
<keyword evidence="2" id="KW-0813">Transport</keyword>
<feature type="transmembrane region" description="Helical" evidence="7">
    <location>
        <begin position="303"/>
        <end position="323"/>
    </location>
</feature>
<evidence type="ECO:0000313" key="9">
    <source>
        <dbReference type="EMBL" id="RJN33189.1"/>
    </source>
</evidence>
<feature type="domain" description="Major facilitator superfamily (MFS) profile" evidence="8">
    <location>
        <begin position="9"/>
        <end position="488"/>
    </location>
</feature>
<keyword evidence="3" id="KW-1003">Cell membrane</keyword>
<dbReference type="Pfam" id="PF07690">
    <property type="entry name" value="MFS_1"/>
    <property type="match status" value="1"/>
</dbReference>
<feature type="transmembrane region" description="Helical" evidence="7">
    <location>
        <begin position="46"/>
        <end position="66"/>
    </location>
</feature>
<dbReference type="InterPro" id="IPR011701">
    <property type="entry name" value="MFS"/>
</dbReference>
<evidence type="ECO:0000313" key="10">
    <source>
        <dbReference type="Proteomes" id="UP000266615"/>
    </source>
</evidence>
<dbReference type="PANTHER" id="PTHR42718:SF47">
    <property type="entry name" value="METHYL VIOLOGEN RESISTANCE PROTEIN SMVA"/>
    <property type="match status" value="1"/>
</dbReference>
<feature type="transmembrane region" description="Helical" evidence="7">
    <location>
        <begin position="404"/>
        <end position="424"/>
    </location>
</feature>
<dbReference type="SUPFAM" id="SSF103473">
    <property type="entry name" value="MFS general substrate transporter"/>
    <property type="match status" value="1"/>
</dbReference>
<sequence length="500" mass="51752">MSRWQRWMVLGIVSSALLLIALDNTILYTALPILSNELGATNSQQLWIINGYPLTMAGLLLGSGALGDRFGHKRVFQIGLLIFGSASLAAAFSANPEALIIARLLKGVGAAAMMPATLALIRISFAAERERNVAIAIWAATATVGMAAGPVVSGALLEWFWWGSVFLINVPIVVAASILIIVIGPRNLTNPARRWDAVSSAQALVGMAATVLALKTWAEAPLNLPLAVISSVIGGIVLTLFVRRQLRLMRSPTEPLVDFTVFRNRGFSGGVVAAGASIFTIMGLQLVITQRYQLVEGFTPLEAGMLVTALAVASMPFAIFGGAVLHRVGLLVLIAGGIGTAAIGSGIVIAAALEDSVPMLIAGLVVSGIGLGASMSVASTAIMGNVPPRRAGMAASLEEVSYEFGGLVAVATMGSLLTLVYSRALTLPEGNPDMVGSAPAIALSSDDAAVVSAATAAFDSAYLAVLVATCVVVTLGAFGCAWLLRRYTPGTESQAYPDNH</sequence>
<evidence type="ECO:0000256" key="6">
    <source>
        <dbReference type="ARBA" id="ARBA00023136"/>
    </source>
</evidence>
<keyword evidence="5 7" id="KW-1133">Transmembrane helix</keyword>
<gene>
    <name evidence="9" type="ORF">D3250_01545</name>
</gene>
<dbReference type="PROSITE" id="PS50850">
    <property type="entry name" value="MFS"/>
    <property type="match status" value="1"/>
</dbReference>
<evidence type="ECO:0000256" key="1">
    <source>
        <dbReference type="ARBA" id="ARBA00004651"/>
    </source>
</evidence>
<feature type="transmembrane region" description="Helical" evidence="7">
    <location>
        <begin position="224"/>
        <end position="242"/>
    </location>
</feature>
<feature type="transmembrane region" description="Helical" evidence="7">
    <location>
        <begin position="75"/>
        <end position="94"/>
    </location>
</feature>
<dbReference type="CDD" id="cd17321">
    <property type="entry name" value="MFS_MMR_MDR_like"/>
    <property type="match status" value="1"/>
</dbReference>
<keyword evidence="4 7" id="KW-0812">Transmembrane</keyword>
<dbReference type="Proteomes" id="UP000266615">
    <property type="component" value="Unassembled WGS sequence"/>
</dbReference>
<dbReference type="OrthoDB" id="9781469at2"/>
<dbReference type="AlphaFoldDB" id="A0A3A4G496"/>
<feature type="transmembrane region" description="Helical" evidence="7">
    <location>
        <begin position="159"/>
        <end position="183"/>
    </location>
</feature>
<name>A0A3A4G496_9MICC</name>
<organism evidence="9 10">
    <name type="scientific">Nesterenkonia natronophila</name>
    <dbReference type="NCBI Taxonomy" id="2174932"/>
    <lineage>
        <taxon>Bacteria</taxon>
        <taxon>Bacillati</taxon>
        <taxon>Actinomycetota</taxon>
        <taxon>Actinomycetes</taxon>
        <taxon>Micrococcales</taxon>
        <taxon>Micrococcaceae</taxon>
        <taxon>Nesterenkonia</taxon>
    </lineage>
</organism>
<feature type="transmembrane region" description="Helical" evidence="7">
    <location>
        <begin position="195"/>
        <end position="218"/>
    </location>
</feature>
<dbReference type="PANTHER" id="PTHR42718">
    <property type="entry name" value="MAJOR FACILITATOR SUPERFAMILY MULTIDRUG TRANSPORTER MFSC"/>
    <property type="match status" value="1"/>
</dbReference>
<protein>
    <submittedName>
        <fullName evidence="9">MFS transporter</fullName>
    </submittedName>
</protein>
<comment type="caution">
    <text evidence="9">The sequence shown here is derived from an EMBL/GenBank/DDBJ whole genome shotgun (WGS) entry which is preliminary data.</text>
</comment>
<dbReference type="GO" id="GO:0022857">
    <property type="term" value="F:transmembrane transporter activity"/>
    <property type="evidence" value="ECO:0007669"/>
    <property type="project" value="InterPro"/>
</dbReference>
<accession>A0A3A4G496</accession>
<keyword evidence="10" id="KW-1185">Reference proteome</keyword>
<feature type="transmembrane region" description="Helical" evidence="7">
    <location>
        <begin position="133"/>
        <end position="153"/>
    </location>
</feature>
<dbReference type="Gene3D" id="1.20.1720.10">
    <property type="entry name" value="Multidrug resistance protein D"/>
    <property type="match status" value="1"/>
</dbReference>
<feature type="transmembrane region" description="Helical" evidence="7">
    <location>
        <begin position="461"/>
        <end position="484"/>
    </location>
</feature>
<proteinExistence type="predicted"/>
<dbReference type="GO" id="GO:0005886">
    <property type="term" value="C:plasma membrane"/>
    <property type="evidence" value="ECO:0007669"/>
    <property type="project" value="UniProtKB-SubCell"/>
</dbReference>
<evidence type="ECO:0000259" key="8">
    <source>
        <dbReference type="PROSITE" id="PS50850"/>
    </source>
</evidence>
<keyword evidence="6 7" id="KW-0472">Membrane</keyword>
<evidence type="ECO:0000256" key="3">
    <source>
        <dbReference type="ARBA" id="ARBA00022475"/>
    </source>
</evidence>
<evidence type="ECO:0000256" key="5">
    <source>
        <dbReference type="ARBA" id="ARBA00022989"/>
    </source>
</evidence>
<evidence type="ECO:0000256" key="2">
    <source>
        <dbReference type="ARBA" id="ARBA00022448"/>
    </source>
</evidence>
<reference evidence="9 10" key="1">
    <citation type="submission" date="2018-09" db="EMBL/GenBank/DDBJ databases">
        <title>Nesterenkonia natronophila sp. nov., an alkaliphilic actinobacteriume isolated from a soda lake, and emended description of the genus Nesterenkonia.</title>
        <authorList>
            <person name="Menes R.J."/>
            <person name="Iriarte A."/>
        </authorList>
    </citation>
    <scope>NUCLEOTIDE SEQUENCE [LARGE SCALE GENOMIC DNA]</scope>
    <source>
        <strain evidence="9 10">M8</strain>
    </source>
</reference>
<feature type="transmembrane region" description="Helical" evidence="7">
    <location>
        <begin position="359"/>
        <end position="383"/>
    </location>
</feature>
<comment type="subcellular location">
    <subcellularLocation>
        <location evidence="1">Cell membrane</location>
        <topology evidence="1">Multi-pass membrane protein</topology>
    </subcellularLocation>
</comment>
<feature type="transmembrane region" description="Helical" evidence="7">
    <location>
        <begin position="7"/>
        <end position="34"/>
    </location>
</feature>
<feature type="transmembrane region" description="Helical" evidence="7">
    <location>
        <begin position="267"/>
        <end position="288"/>
    </location>
</feature>
<feature type="transmembrane region" description="Helical" evidence="7">
    <location>
        <begin position="100"/>
        <end position="121"/>
    </location>
</feature>
<feature type="transmembrane region" description="Helical" evidence="7">
    <location>
        <begin position="330"/>
        <end position="353"/>
    </location>
</feature>